<evidence type="ECO:0000313" key="2">
    <source>
        <dbReference type="Proteomes" id="UP001464555"/>
    </source>
</evidence>
<dbReference type="EMBL" id="JBBYHR010000005">
    <property type="protein sequence ID" value="MEL1244803.1"/>
    <property type="molecule type" value="Genomic_DNA"/>
</dbReference>
<comment type="caution">
    <text evidence="1">The sequence shown here is derived from an EMBL/GenBank/DDBJ whole genome shotgun (WGS) entry which is preliminary data.</text>
</comment>
<accession>A0ABU9HXA5</accession>
<dbReference type="Proteomes" id="UP001464555">
    <property type="component" value="Unassembled WGS sequence"/>
</dbReference>
<gene>
    <name evidence="1" type="ORF">AAEO56_11065</name>
</gene>
<name>A0ABU9HXA5_9FLAO</name>
<protein>
    <submittedName>
        <fullName evidence="1">Uncharacterized protein</fullName>
    </submittedName>
</protein>
<evidence type="ECO:0000313" key="1">
    <source>
        <dbReference type="EMBL" id="MEL1244803.1"/>
    </source>
</evidence>
<sequence length="164" mass="18741">MTDKDLYDRICDLQSTDVSLETYLLSLLKLVEKEKSREDVPAELFLQILQDAFTAEPAEFNAEWLKIKEAPKEDSNASGFDYAVAVIQFQISDLHKMKGKQLDDPYKSFGIDSETGERWYNFDPMGNLECGARCCVDGGSDENDYEVLDWGFLGHLLEMGRIYE</sequence>
<proteinExistence type="predicted"/>
<keyword evidence="2" id="KW-1185">Reference proteome</keyword>
<reference evidence="1 2" key="1">
    <citation type="submission" date="2024-04" db="EMBL/GenBank/DDBJ databases">
        <title>Flavobacterium sp. DGU11 16S ribosomal RNA gene Genome sequencing and assembly.</title>
        <authorList>
            <person name="Park S."/>
        </authorList>
    </citation>
    <scope>NUCLEOTIDE SEQUENCE [LARGE SCALE GENOMIC DNA]</scope>
    <source>
        <strain evidence="1 2">DGU11</strain>
    </source>
</reference>
<dbReference type="RefSeq" id="WP_341697118.1">
    <property type="nucleotide sequence ID" value="NZ_JBBYHR010000005.1"/>
</dbReference>
<organism evidence="1 2">
    <name type="scientific">Flavobacterium arundinis</name>
    <dbReference type="NCBI Taxonomy" id="3139143"/>
    <lineage>
        <taxon>Bacteria</taxon>
        <taxon>Pseudomonadati</taxon>
        <taxon>Bacteroidota</taxon>
        <taxon>Flavobacteriia</taxon>
        <taxon>Flavobacteriales</taxon>
        <taxon>Flavobacteriaceae</taxon>
        <taxon>Flavobacterium</taxon>
    </lineage>
</organism>